<evidence type="ECO:0000313" key="2">
    <source>
        <dbReference type="RefSeq" id="XP_027769265.1"/>
    </source>
</evidence>
<organism evidence="1 2">
    <name type="scientific">Solanum pennellii</name>
    <name type="common">Tomato</name>
    <name type="synonym">Lycopersicon pennellii</name>
    <dbReference type="NCBI Taxonomy" id="28526"/>
    <lineage>
        <taxon>Eukaryota</taxon>
        <taxon>Viridiplantae</taxon>
        <taxon>Streptophyta</taxon>
        <taxon>Embryophyta</taxon>
        <taxon>Tracheophyta</taxon>
        <taxon>Spermatophyta</taxon>
        <taxon>Magnoliopsida</taxon>
        <taxon>eudicotyledons</taxon>
        <taxon>Gunneridae</taxon>
        <taxon>Pentapetalae</taxon>
        <taxon>asterids</taxon>
        <taxon>lamiids</taxon>
        <taxon>Solanales</taxon>
        <taxon>Solanaceae</taxon>
        <taxon>Solanoideae</taxon>
        <taxon>Solaneae</taxon>
        <taxon>Solanum</taxon>
        <taxon>Solanum subgen. Lycopersicon</taxon>
    </lineage>
</organism>
<dbReference type="RefSeq" id="XP_027769265.1">
    <property type="nucleotide sequence ID" value="XM_027913464.1"/>
</dbReference>
<keyword evidence="1" id="KW-1185">Reference proteome</keyword>
<reference evidence="1" key="1">
    <citation type="journal article" date="2014" name="Nat. Genet.">
        <title>The genome of the stress-tolerant wild tomato species Solanum pennellii.</title>
        <authorList>
            <person name="Bolger A."/>
            <person name="Scossa F."/>
            <person name="Bolger M.E."/>
            <person name="Lanz C."/>
            <person name="Maumus F."/>
            <person name="Tohge T."/>
            <person name="Quesneville H."/>
            <person name="Alseekh S."/>
            <person name="Sorensen I."/>
            <person name="Lichtenstein G."/>
            <person name="Fich E.A."/>
            <person name="Conte M."/>
            <person name="Keller H."/>
            <person name="Schneeberger K."/>
            <person name="Schwacke R."/>
            <person name="Ofner I."/>
            <person name="Vrebalov J."/>
            <person name="Xu Y."/>
            <person name="Osorio S."/>
            <person name="Aflitos S.A."/>
            <person name="Schijlen E."/>
            <person name="Jimenez-Gomez J.M."/>
            <person name="Ryngajllo M."/>
            <person name="Kimura S."/>
            <person name="Kumar R."/>
            <person name="Koenig D."/>
            <person name="Headland L.R."/>
            <person name="Maloof J.N."/>
            <person name="Sinha N."/>
            <person name="van Ham R.C."/>
            <person name="Lankhorst R.K."/>
            <person name="Mao L."/>
            <person name="Vogel A."/>
            <person name="Arsova B."/>
            <person name="Panstruga R."/>
            <person name="Fei Z."/>
            <person name="Rose J.K."/>
            <person name="Zamir D."/>
            <person name="Carrari F."/>
            <person name="Giovannoni J.J."/>
            <person name="Weigel D."/>
            <person name="Usadel B."/>
            <person name="Fernie A.R."/>
        </authorList>
    </citation>
    <scope>NUCLEOTIDE SEQUENCE [LARGE SCALE GENOMIC DNA]</scope>
    <source>
        <strain evidence="1">cv. LA0716</strain>
    </source>
</reference>
<dbReference type="GeneID" id="114075167"/>
<sequence>MFINVVELLNQTSITMGSSLLFTIYRSTSLIFLQFIEELRAVDAPSNCNCTFLEFQVRERIEDSSQRFGLSVLQTIWCRSKSILKTHRSGLDLTFFRPFSRSS</sequence>
<gene>
    <name evidence="2" type="primary">LOC114075167</name>
</gene>
<evidence type="ECO:0000313" key="1">
    <source>
        <dbReference type="Proteomes" id="UP000694930"/>
    </source>
</evidence>
<protein>
    <submittedName>
        <fullName evidence="2">Uncharacterized protein LOC114075167</fullName>
    </submittedName>
</protein>
<accession>A0ABM1V0J7</accession>
<name>A0ABM1V0J7_SOLPN</name>
<dbReference type="Proteomes" id="UP000694930">
    <property type="component" value="Chromosome 12"/>
</dbReference>
<proteinExistence type="predicted"/>
<reference evidence="2" key="2">
    <citation type="submission" date="2025-08" db="UniProtKB">
        <authorList>
            <consortium name="RefSeq"/>
        </authorList>
    </citation>
    <scope>IDENTIFICATION</scope>
</reference>